<dbReference type="InterPro" id="IPR006311">
    <property type="entry name" value="TAT_signal"/>
</dbReference>
<organism evidence="3 4">
    <name type="scientific">Phenylobacterium koreense</name>
    <dbReference type="NCBI Taxonomy" id="266125"/>
    <lineage>
        <taxon>Bacteria</taxon>
        <taxon>Pseudomonadati</taxon>
        <taxon>Pseudomonadota</taxon>
        <taxon>Alphaproteobacteria</taxon>
        <taxon>Caulobacterales</taxon>
        <taxon>Caulobacteraceae</taxon>
        <taxon>Phenylobacterium</taxon>
    </lineage>
</organism>
<dbReference type="Proteomes" id="UP001549110">
    <property type="component" value="Unassembled WGS sequence"/>
</dbReference>
<comment type="caution">
    <text evidence="3">The sequence shown here is derived from an EMBL/GenBank/DDBJ whole genome shotgun (WGS) entry which is preliminary data.</text>
</comment>
<evidence type="ECO:0000313" key="4">
    <source>
        <dbReference type="Proteomes" id="UP001549110"/>
    </source>
</evidence>
<dbReference type="SUPFAM" id="SSF53474">
    <property type="entry name" value="alpha/beta-Hydrolases"/>
    <property type="match status" value="1"/>
</dbReference>
<keyword evidence="1" id="KW-0812">Transmembrane</keyword>
<dbReference type="InterPro" id="IPR002925">
    <property type="entry name" value="Dienelactn_hydro"/>
</dbReference>
<keyword evidence="1" id="KW-1133">Transmembrane helix</keyword>
<accession>A0ABV2EG69</accession>
<reference evidence="3 4" key="1">
    <citation type="submission" date="2024-06" db="EMBL/GenBank/DDBJ databases">
        <title>Genomic Encyclopedia of Type Strains, Phase IV (KMG-IV): sequencing the most valuable type-strain genomes for metagenomic binning, comparative biology and taxonomic classification.</title>
        <authorList>
            <person name="Goeker M."/>
        </authorList>
    </citation>
    <scope>NUCLEOTIDE SEQUENCE [LARGE SCALE GENOMIC DNA]</scope>
    <source>
        <strain evidence="3 4">DSM 17809</strain>
    </source>
</reference>
<feature type="transmembrane region" description="Helical" evidence="1">
    <location>
        <begin position="21"/>
        <end position="43"/>
    </location>
</feature>
<dbReference type="EMBL" id="JBEPLU010000001">
    <property type="protein sequence ID" value="MET3526029.1"/>
    <property type="molecule type" value="Genomic_DNA"/>
</dbReference>
<keyword evidence="4" id="KW-1185">Reference proteome</keyword>
<keyword evidence="1" id="KW-0472">Membrane</keyword>
<dbReference type="InterPro" id="IPR029058">
    <property type="entry name" value="AB_hydrolase_fold"/>
</dbReference>
<dbReference type="RefSeq" id="WP_331932576.1">
    <property type="nucleotide sequence ID" value="NZ_JBEPLU010000001.1"/>
</dbReference>
<dbReference type="PROSITE" id="PS51318">
    <property type="entry name" value="TAT"/>
    <property type="match status" value="1"/>
</dbReference>
<proteinExistence type="predicted"/>
<dbReference type="InterPro" id="IPR051049">
    <property type="entry name" value="Dienelactone_hydrolase-like"/>
</dbReference>
<dbReference type="Gene3D" id="3.40.50.1820">
    <property type="entry name" value="alpha/beta hydrolase"/>
    <property type="match status" value="1"/>
</dbReference>
<name>A0ABV2EG69_9CAUL</name>
<keyword evidence="3" id="KW-0378">Hydrolase</keyword>
<dbReference type="EC" id="3.1.1.45" evidence="3"/>
<dbReference type="Pfam" id="PF01738">
    <property type="entry name" value="DLH"/>
    <property type="match status" value="1"/>
</dbReference>
<protein>
    <submittedName>
        <fullName evidence="3">Carboxymethylenebutenolidase</fullName>
        <ecNumber evidence="3">3.1.1.45</ecNumber>
    </submittedName>
</protein>
<dbReference type="PANTHER" id="PTHR46623:SF10">
    <property type="entry name" value="CARBOXYMETHYLENEBUTENOLIDASE HOMOLOG"/>
    <property type="match status" value="1"/>
</dbReference>
<evidence type="ECO:0000256" key="1">
    <source>
        <dbReference type="SAM" id="Phobius"/>
    </source>
</evidence>
<evidence type="ECO:0000259" key="2">
    <source>
        <dbReference type="Pfam" id="PF01738"/>
    </source>
</evidence>
<feature type="domain" description="Dienelactone hydrolase" evidence="2">
    <location>
        <begin position="57"/>
        <end position="286"/>
    </location>
</feature>
<evidence type="ECO:0000313" key="3">
    <source>
        <dbReference type="EMBL" id="MET3526029.1"/>
    </source>
</evidence>
<sequence length="288" mass="30576">MCDDDIHQGLIEDPTVSRRMFGLMSAAAAGLVATAACAAAPVVEKDVQVKTPDGVADAALFYPEGKGQWPAVVVWPDVISLRPVFREMGRRLAAEGYVVLVPNLYYRVKAAPVIEGGFNFATPEDRAKLTPLRASVTPEGADRDAVAYVAFLDAQPQTDRSKKVGTQGYCMGGPLAFRTAAVVPSRVGAVASFHGAGLATDQPTSPHLLIPKTQAEFLVLIAENDDKADPAAKDKLKAAFASAGRPAKVEVYQGAAHGWTVRGSQVYNEAAAERAWAELLALYKRALA</sequence>
<dbReference type="PANTHER" id="PTHR46623">
    <property type="entry name" value="CARBOXYMETHYLENEBUTENOLIDASE-RELATED"/>
    <property type="match status" value="1"/>
</dbReference>
<dbReference type="GO" id="GO:0008806">
    <property type="term" value="F:carboxymethylenebutenolidase activity"/>
    <property type="evidence" value="ECO:0007669"/>
    <property type="project" value="UniProtKB-EC"/>
</dbReference>
<gene>
    <name evidence="3" type="ORF">ABID41_001124</name>
</gene>